<dbReference type="PROSITE" id="PS00131">
    <property type="entry name" value="CARBOXYPEPT_SER_SER"/>
    <property type="match status" value="1"/>
</dbReference>
<dbReference type="AlphaFoldDB" id="A0AAW2HDS3"/>
<dbReference type="Pfam" id="PF00450">
    <property type="entry name" value="Peptidase_S10"/>
    <property type="match status" value="1"/>
</dbReference>
<proteinExistence type="inferred from homology"/>
<feature type="signal peptide" evidence="7">
    <location>
        <begin position="1"/>
        <end position="17"/>
    </location>
</feature>
<dbReference type="PANTHER" id="PTHR11802">
    <property type="entry name" value="SERINE PROTEASE FAMILY S10 SERINE CARBOXYPEPTIDASE"/>
    <property type="match status" value="1"/>
</dbReference>
<sequence length="445" mass="50638">MMYRVLCLSVVLSLGYSFPANQDGNAAEEPLILTKYIESGKIEEARAKALVTQLKPNITSYAGFFNVDKKCDSNLFFWFFPSQSNMKKDPVTVWLNGGPGSSSMLGLLTENGPYELTLKNELKLREYSWNRNSSVIYFDNPVGTGYSFTKGSYPECYPRNQSQVGQAVLTALEQFFKVFPEVRNNPFYLTGESYAGKYVPGIAYAIHTSKTSVRLSGFAIGNGWTDPYNQLKNSEFYYQLGFIDDKGKMELKAMEDRQQQLIRENRFIEARDKEAQALRVFLAKAGYQSNYNFLLAPGEVLPDFKKFMNRTEVKKALHVGNALLNTGILTSGALAADVMRTIKPWLETLMNNYRVLLYFGQMDLRVGYAPAMEFIKTLQWKGLNDYKNANRKLYKVGDDLAGYVKTAGNFTEMLIRNAGHFVPKNQPKWALDMYNKFIFNIPFAR</sequence>
<dbReference type="PRINTS" id="PR00724">
    <property type="entry name" value="CRBOXYPTASEC"/>
</dbReference>
<dbReference type="EMBL" id="JARGDH010000005">
    <property type="protein sequence ID" value="KAL0268028.1"/>
    <property type="molecule type" value="Genomic_DNA"/>
</dbReference>
<accession>A0AAW2HDS3</accession>
<dbReference type="InterPro" id="IPR018202">
    <property type="entry name" value="Ser_caboxypep_ser_AS"/>
</dbReference>
<dbReference type="Gene3D" id="3.40.50.1820">
    <property type="entry name" value="alpha/beta hydrolase"/>
    <property type="match status" value="1"/>
</dbReference>
<evidence type="ECO:0000256" key="1">
    <source>
        <dbReference type="ARBA" id="ARBA00009431"/>
    </source>
</evidence>
<dbReference type="InterPro" id="IPR001563">
    <property type="entry name" value="Peptidase_S10"/>
</dbReference>
<keyword evidence="5 7" id="KW-0378">Hydrolase</keyword>
<evidence type="ECO:0000256" key="7">
    <source>
        <dbReference type="RuleBase" id="RU361156"/>
    </source>
</evidence>
<dbReference type="EC" id="3.4.16.-" evidence="7"/>
<keyword evidence="2 7" id="KW-0121">Carboxypeptidase</keyword>
<keyword evidence="3 7" id="KW-0645">Protease</keyword>
<dbReference type="PANTHER" id="PTHR11802:SF472">
    <property type="entry name" value="SERINE CARBOXYPEPTIDASE CPVL-RELATED"/>
    <property type="match status" value="1"/>
</dbReference>
<evidence type="ECO:0000256" key="5">
    <source>
        <dbReference type="ARBA" id="ARBA00022801"/>
    </source>
</evidence>
<evidence type="ECO:0000256" key="2">
    <source>
        <dbReference type="ARBA" id="ARBA00022645"/>
    </source>
</evidence>
<dbReference type="GO" id="GO:0004185">
    <property type="term" value="F:serine-type carboxypeptidase activity"/>
    <property type="evidence" value="ECO:0007669"/>
    <property type="project" value="UniProtKB-UniRule"/>
</dbReference>
<feature type="chain" id="PRO_5043091198" description="Carboxypeptidase" evidence="7">
    <location>
        <begin position="18"/>
        <end position="445"/>
    </location>
</feature>
<comment type="caution">
    <text evidence="8">The sequence shown here is derived from an EMBL/GenBank/DDBJ whole genome shotgun (WGS) entry which is preliminary data.</text>
</comment>
<comment type="similarity">
    <text evidence="1 7">Belongs to the peptidase S10 family.</text>
</comment>
<dbReference type="InterPro" id="IPR029058">
    <property type="entry name" value="AB_hydrolase_fold"/>
</dbReference>
<gene>
    <name evidence="8" type="ORF">PYX00_010117</name>
</gene>
<dbReference type="GO" id="GO:0006508">
    <property type="term" value="P:proteolysis"/>
    <property type="evidence" value="ECO:0007669"/>
    <property type="project" value="UniProtKB-KW"/>
</dbReference>
<reference evidence="8" key="1">
    <citation type="journal article" date="2024" name="Gigascience">
        <title>Chromosome-level genome of the poultry shaft louse Menopon gallinae provides insight into the host-switching and adaptive evolution of parasitic lice.</title>
        <authorList>
            <person name="Xu Y."/>
            <person name="Ma L."/>
            <person name="Liu S."/>
            <person name="Liang Y."/>
            <person name="Liu Q."/>
            <person name="He Z."/>
            <person name="Tian L."/>
            <person name="Duan Y."/>
            <person name="Cai W."/>
            <person name="Li H."/>
            <person name="Song F."/>
        </authorList>
    </citation>
    <scope>NUCLEOTIDE SEQUENCE</scope>
    <source>
        <strain evidence="8">Cailab_2023a</strain>
    </source>
</reference>
<evidence type="ECO:0000313" key="8">
    <source>
        <dbReference type="EMBL" id="KAL0268028.1"/>
    </source>
</evidence>
<evidence type="ECO:0000256" key="3">
    <source>
        <dbReference type="ARBA" id="ARBA00022670"/>
    </source>
</evidence>
<evidence type="ECO:0000256" key="4">
    <source>
        <dbReference type="ARBA" id="ARBA00022729"/>
    </source>
</evidence>
<keyword evidence="4 7" id="KW-0732">Signal</keyword>
<dbReference type="SUPFAM" id="SSF53474">
    <property type="entry name" value="alpha/beta-Hydrolases"/>
    <property type="match status" value="1"/>
</dbReference>
<organism evidence="8">
    <name type="scientific">Menopon gallinae</name>
    <name type="common">poultry shaft louse</name>
    <dbReference type="NCBI Taxonomy" id="328185"/>
    <lineage>
        <taxon>Eukaryota</taxon>
        <taxon>Metazoa</taxon>
        <taxon>Ecdysozoa</taxon>
        <taxon>Arthropoda</taxon>
        <taxon>Hexapoda</taxon>
        <taxon>Insecta</taxon>
        <taxon>Pterygota</taxon>
        <taxon>Neoptera</taxon>
        <taxon>Paraneoptera</taxon>
        <taxon>Psocodea</taxon>
        <taxon>Troctomorpha</taxon>
        <taxon>Phthiraptera</taxon>
        <taxon>Amblycera</taxon>
        <taxon>Menoponidae</taxon>
        <taxon>Menopon</taxon>
    </lineage>
</organism>
<keyword evidence="6" id="KW-0325">Glycoprotein</keyword>
<protein>
    <recommendedName>
        <fullName evidence="7">Carboxypeptidase</fullName>
        <ecNumber evidence="7">3.4.16.-</ecNumber>
    </recommendedName>
</protein>
<evidence type="ECO:0000256" key="6">
    <source>
        <dbReference type="ARBA" id="ARBA00023180"/>
    </source>
</evidence>
<name>A0AAW2HDS3_9NEOP</name>